<reference evidence="1" key="1">
    <citation type="submission" date="2020-06" db="EMBL/GenBank/DDBJ databases">
        <authorList>
            <person name="Li T."/>
            <person name="Hu X."/>
            <person name="Zhang T."/>
            <person name="Song X."/>
            <person name="Zhang H."/>
            <person name="Dai N."/>
            <person name="Sheng W."/>
            <person name="Hou X."/>
            <person name="Wei L."/>
        </authorList>
    </citation>
    <scope>NUCLEOTIDE SEQUENCE</scope>
    <source>
        <strain evidence="1">3651</strain>
        <tissue evidence="1">Leaf</tissue>
    </source>
</reference>
<dbReference type="EMBL" id="JACGWO010000003">
    <property type="protein sequence ID" value="KAK4431202.1"/>
    <property type="molecule type" value="Genomic_DNA"/>
</dbReference>
<comment type="caution">
    <text evidence="1">The sequence shown here is derived from an EMBL/GenBank/DDBJ whole genome shotgun (WGS) entry which is preliminary data.</text>
</comment>
<keyword evidence="2" id="KW-1185">Reference proteome</keyword>
<accession>A0AAE1YJG7</accession>
<proteinExistence type="predicted"/>
<gene>
    <name evidence="1" type="ORF">Salat_0882300</name>
</gene>
<dbReference type="Proteomes" id="UP001293254">
    <property type="component" value="Unassembled WGS sequence"/>
</dbReference>
<reference evidence="1" key="2">
    <citation type="journal article" date="2024" name="Plant">
        <title>Genomic evolution and insights into agronomic trait innovations of Sesamum species.</title>
        <authorList>
            <person name="Miao H."/>
            <person name="Wang L."/>
            <person name="Qu L."/>
            <person name="Liu H."/>
            <person name="Sun Y."/>
            <person name="Le M."/>
            <person name="Wang Q."/>
            <person name="Wei S."/>
            <person name="Zheng Y."/>
            <person name="Lin W."/>
            <person name="Duan Y."/>
            <person name="Cao H."/>
            <person name="Xiong S."/>
            <person name="Wang X."/>
            <person name="Wei L."/>
            <person name="Li C."/>
            <person name="Ma Q."/>
            <person name="Ju M."/>
            <person name="Zhao R."/>
            <person name="Li G."/>
            <person name="Mu C."/>
            <person name="Tian Q."/>
            <person name="Mei H."/>
            <person name="Zhang T."/>
            <person name="Gao T."/>
            <person name="Zhang H."/>
        </authorList>
    </citation>
    <scope>NUCLEOTIDE SEQUENCE</scope>
    <source>
        <strain evidence="1">3651</strain>
    </source>
</reference>
<protein>
    <submittedName>
        <fullName evidence="1">Uncharacterized protein</fullName>
    </submittedName>
</protein>
<dbReference type="AlphaFoldDB" id="A0AAE1YJG7"/>
<organism evidence="1 2">
    <name type="scientific">Sesamum alatum</name>
    <dbReference type="NCBI Taxonomy" id="300844"/>
    <lineage>
        <taxon>Eukaryota</taxon>
        <taxon>Viridiplantae</taxon>
        <taxon>Streptophyta</taxon>
        <taxon>Embryophyta</taxon>
        <taxon>Tracheophyta</taxon>
        <taxon>Spermatophyta</taxon>
        <taxon>Magnoliopsida</taxon>
        <taxon>eudicotyledons</taxon>
        <taxon>Gunneridae</taxon>
        <taxon>Pentapetalae</taxon>
        <taxon>asterids</taxon>
        <taxon>lamiids</taxon>
        <taxon>Lamiales</taxon>
        <taxon>Pedaliaceae</taxon>
        <taxon>Sesamum</taxon>
    </lineage>
</organism>
<sequence>MAAIVEVHRQISLAFPLPADIPCSMPPPQPSLTTPLLVVSSPYTQQKQPPHLTVFLAPSLVQAQTELIGVQTTTTVAIPQLKNLPHAAADNHLCTLPTRPSSIPISPLFTGPQPPQPTILPPQPPPHEPRITLLPDFVLFYDATSNIIESKQSLLLHYAQINVPHGAIPTVPPIDPLVAIVDFLSSSSHPQPIVPPDQSIGYVEIVFRRRLLHIIAHASSNGDSPPYLMLDCRPSLRISYFAFCPPPRLCRGLHALPFNRGFSQPNFPSLRLLPPIFTASKLEPLFEDFSVAAFITPCRSPGPSADIPHQIMRHRFTTPLSPCCRHSPRVTFLHSQLLEIVILPCYKISQPQTFVGLDLWR</sequence>
<name>A0AAE1YJG7_9LAMI</name>
<evidence type="ECO:0000313" key="2">
    <source>
        <dbReference type="Proteomes" id="UP001293254"/>
    </source>
</evidence>
<evidence type="ECO:0000313" key="1">
    <source>
        <dbReference type="EMBL" id="KAK4431202.1"/>
    </source>
</evidence>